<evidence type="ECO:0000256" key="1">
    <source>
        <dbReference type="SAM" id="MobiDB-lite"/>
    </source>
</evidence>
<evidence type="ECO:0000313" key="3">
    <source>
        <dbReference type="Proteomes" id="UP000479710"/>
    </source>
</evidence>
<feature type="compositionally biased region" description="Low complexity" evidence="1">
    <location>
        <begin position="105"/>
        <end position="118"/>
    </location>
</feature>
<sequence>MTLPPPYACLYALPTSQSRSRRRHLTCLLRVRAAAATRLGHRRLGLCAAADMDKNNEQATLPPVPPSSELRSKRLRTTSLPSSSPSASIRRASTSSKLGKGQGRAVTPSASPFASTSASISVQKELYVLLEEEDEEENSYGLNDEL</sequence>
<dbReference type="Proteomes" id="UP000479710">
    <property type="component" value="Unassembled WGS sequence"/>
</dbReference>
<evidence type="ECO:0000313" key="2">
    <source>
        <dbReference type="EMBL" id="KAF0933684.1"/>
    </source>
</evidence>
<comment type="caution">
    <text evidence="2">The sequence shown here is derived from an EMBL/GenBank/DDBJ whole genome shotgun (WGS) entry which is preliminary data.</text>
</comment>
<proteinExistence type="predicted"/>
<feature type="compositionally biased region" description="Low complexity" evidence="1">
    <location>
        <begin position="77"/>
        <end position="97"/>
    </location>
</feature>
<protein>
    <submittedName>
        <fullName evidence="2">Uncharacterized protein</fullName>
    </submittedName>
</protein>
<dbReference type="AlphaFoldDB" id="A0A6G1F9Z7"/>
<organism evidence="2 3">
    <name type="scientific">Oryza meyeriana var. granulata</name>
    <dbReference type="NCBI Taxonomy" id="110450"/>
    <lineage>
        <taxon>Eukaryota</taxon>
        <taxon>Viridiplantae</taxon>
        <taxon>Streptophyta</taxon>
        <taxon>Embryophyta</taxon>
        <taxon>Tracheophyta</taxon>
        <taxon>Spermatophyta</taxon>
        <taxon>Magnoliopsida</taxon>
        <taxon>Liliopsida</taxon>
        <taxon>Poales</taxon>
        <taxon>Poaceae</taxon>
        <taxon>BOP clade</taxon>
        <taxon>Oryzoideae</taxon>
        <taxon>Oryzeae</taxon>
        <taxon>Oryzinae</taxon>
        <taxon>Oryza</taxon>
        <taxon>Oryza meyeriana</taxon>
    </lineage>
</organism>
<name>A0A6G1F9Z7_9ORYZ</name>
<gene>
    <name evidence="2" type="ORF">E2562_019178</name>
</gene>
<accession>A0A6G1F9Z7</accession>
<reference evidence="2 3" key="1">
    <citation type="submission" date="2019-11" db="EMBL/GenBank/DDBJ databases">
        <title>Whole genome sequence of Oryza granulata.</title>
        <authorList>
            <person name="Li W."/>
        </authorList>
    </citation>
    <scope>NUCLEOTIDE SEQUENCE [LARGE SCALE GENOMIC DNA]</scope>
    <source>
        <strain evidence="3">cv. Menghai</strain>
        <tissue evidence="2">Leaf</tissue>
    </source>
</reference>
<dbReference type="EMBL" id="SPHZ02000001">
    <property type="protein sequence ID" value="KAF0933684.1"/>
    <property type="molecule type" value="Genomic_DNA"/>
</dbReference>
<feature type="region of interest" description="Disordered" evidence="1">
    <location>
        <begin position="54"/>
        <end position="118"/>
    </location>
</feature>
<keyword evidence="3" id="KW-1185">Reference proteome</keyword>